<dbReference type="Gene3D" id="3.30.420.10">
    <property type="entry name" value="Ribonuclease H-like superfamily/Ribonuclease H"/>
    <property type="match status" value="1"/>
</dbReference>
<dbReference type="InterPro" id="IPR036397">
    <property type="entry name" value="RNaseH_sf"/>
</dbReference>
<accession>A0ABQ9G8Q0</accession>
<organism evidence="1 2">
    <name type="scientific">Dryococelus australis</name>
    <dbReference type="NCBI Taxonomy" id="614101"/>
    <lineage>
        <taxon>Eukaryota</taxon>
        <taxon>Metazoa</taxon>
        <taxon>Ecdysozoa</taxon>
        <taxon>Arthropoda</taxon>
        <taxon>Hexapoda</taxon>
        <taxon>Insecta</taxon>
        <taxon>Pterygota</taxon>
        <taxon>Neoptera</taxon>
        <taxon>Polyneoptera</taxon>
        <taxon>Phasmatodea</taxon>
        <taxon>Verophasmatodea</taxon>
        <taxon>Anareolatae</taxon>
        <taxon>Phasmatidae</taxon>
        <taxon>Eurycanthinae</taxon>
        <taxon>Dryococelus</taxon>
    </lineage>
</organism>
<dbReference type="Proteomes" id="UP001159363">
    <property type="component" value="Chromosome 13"/>
</dbReference>
<reference evidence="1 2" key="1">
    <citation type="submission" date="2023-02" db="EMBL/GenBank/DDBJ databases">
        <title>LHISI_Scaffold_Assembly.</title>
        <authorList>
            <person name="Stuart O.P."/>
            <person name="Cleave R."/>
            <person name="Magrath M.J.L."/>
            <person name="Mikheyev A.S."/>
        </authorList>
    </citation>
    <scope>NUCLEOTIDE SEQUENCE [LARGE SCALE GENOMIC DNA]</scope>
    <source>
        <strain evidence="1">Daus_M_001</strain>
        <tissue evidence="1">Leg muscle</tissue>
    </source>
</reference>
<dbReference type="EMBL" id="JARBHB010000014">
    <property type="protein sequence ID" value="KAJ8868800.1"/>
    <property type="molecule type" value="Genomic_DNA"/>
</dbReference>
<protein>
    <recommendedName>
        <fullName evidence="3">DDE Tnp4 domain-containing protein</fullName>
    </recommendedName>
</protein>
<evidence type="ECO:0000313" key="2">
    <source>
        <dbReference type="Proteomes" id="UP001159363"/>
    </source>
</evidence>
<gene>
    <name evidence="1" type="ORF">PR048_030341</name>
</gene>
<proteinExistence type="predicted"/>
<comment type="caution">
    <text evidence="1">The sequence shown here is derived from an EMBL/GenBank/DDBJ whole genome shotgun (WGS) entry which is preliminary data.</text>
</comment>
<evidence type="ECO:0000313" key="1">
    <source>
        <dbReference type="EMBL" id="KAJ8868800.1"/>
    </source>
</evidence>
<sequence>MMTTDIASDEYEYRYLLTFSPLHVERENSGEAKSCGLLKFSPLHVERENSGEAKSWWTKYVWVDGAICFLSTSRVEGFKCSCMMECLEEATHRVQVVKDGFDHNAVALKIFIPLGAGNASGQQKTASVFKEQYRDSKAEMEWQCEENVRREASQKDQRKVYTEIARGREPSKDGETLRRWEGLYSLFEVRGFPVSPALTFPSCFILTLFRPHRLSRPRSYNSQAVYTGLTRHNCRDDCQHIAEQIRCRLAGIVIPCYHLASPDTDIACVCTAVPSGVGENTGIGIGTGTDFIGTCTPALTASLFISETGKVYYLPKSNSAPVKNDNSTCHVSRATMQWYADNHVRRLDWPSQSSDLKLIEYIWDELDRREWRRIPVDVLQTLVESMPDRVAAVIAARVTPFTAPMLAVRRLHSPLVALDATRHSALLVVFAHPSLKFAQPTIRTLHCSQTVGSEAYRALVVSAELTTGRKSALATVVVTTAGGMARRRRAARDISAERTTRLAVRVRRQERAAVEKHSVVTALVGNYLSCQGVQVSSTRDMKACRRGTRPLAFVNAAHRYSDYRVAFAHSFARTRPVKDSDADIKQSNVVLSVGVFPNHICRRWLLISDRDFEPPILAVRNELPLDLQSNFELEGIAVKIYLRLRQQDTLKLVYNLLTPVVAWQFETLIAKVSRDDNSSNCSWSDYFSFHQGEPGSIPSGATPGPSHVGTVPNDAAVRRAFSGISRLPPPVHSGVAPYTRRFNFIGSQDLDVKNSTNHCTPLPQFSVDEEEDNTLSVTVTFSETQFCGAAVEMKSIYPNLDAVARTSKWLRAHLLRIEAMLQHADYTSRAYRIQKVGQNVNSTGENRCCSGTTKGLSNDDVRTYFVCRFKKPALERPNIRLLVNIFNKTGSVAVGELEKRHVHHSNGRGRVNVTLLHDQGQLSMLRLMGLVTMRLGKVADSVEMEYRYLASGMNFGDIEFDFHVSTKTVRPIVREMCEVIWELLRPLEMPSPNEDINAKYNFTAIGVGAYGHEGDSTIFKISNFYRRLKTQQLCLPKDTPLPSFGPTVPFVLLGDEEFGLSKHVMRPYGQKYLTKVKSVYKYRAFPCKAHYGIRDGFIFEDTLTCDMEEAQVGGRTDGLQVKELLCAYINDPGAISWQDRYTQSVVQTDEILLQNAPLFAFMFNNNCKALPATAFSTGVVSFQVSYIASPTSFQHVAFSCSSLWVPRYQRRVISASGCAGNSQRPLNAGYAGAVSSRVVCITVQALPQSAGVNAYRDLRNTRRNDLKAKLQQSFRKVGSKREWPITLYAQLTSSQYRIRMIYMCRERNLRLSTPERYFQLHPLRPGELSSYPPPPPMKGKGFQSVKFTPPGMPTSLQPAGRVNMRAITRIVRTGSHMSRISDFLANKLNANNHSVSNLLMPRIKVDLFCCSELLQVAFFNKCTREIVKVHVLVLSSVSKADLVKNSNHIAPTEDASNLLNQVISWDPFTVTSQFSEALLKFYFLDIPPRLANHAQQNLQNNTEGQCTEFVRT</sequence>
<name>A0ABQ9G8Q0_9NEOP</name>
<evidence type="ECO:0008006" key="3">
    <source>
        <dbReference type="Google" id="ProtNLM"/>
    </source>
</evidence>
<keyword evidence="2" id="KW-1185">Reference proteome</keyword>